<gene>
    <name evidence="4" type="ORF">D1970_04035</name>
</gene>
<dbReference type="GO" id="GO:0005829">
    <property type="term" value="C:cytosol"/>
    <property type="evidence" value="ECO:0007669"/>
    <property type="project" value="TreeGrafter"/>
</dbReference>
<dbReference type="RefSeq" id="WP_119111580.1">
    <property type="nucleotide sequence ID" value="NZ_CBCSEO010000001.1"/>
</dbReference>
<evidence type="ECO:0000259" key="3">
    <source>
        <dbReference type="Pfam" id="PF01656"/>
    </source>
</evidence>
<keyword evidence="2" id="KW-0067">ATP-binding</keyword>
<organism evidence="4 5">
    <name type="scientific">Mesobacillus zeae</name>
    <dbReference type="NCBI Taxonomy" id="1917180"/>
    <lineage>
        <taxon>Bacteria</taxon>
        <taxon>Bacillati</taxon>
        <taxon>Bacillota</taxon>
        <taxon>Bacilli</taxon>
        <taxon>Bacillales</taxon>
        <taxon>Bacillaceae</taxon>
        <taxon>Mesobacillus</taxon>
    </lineage>
</organism>
<evidence type="ECO:0000313" key="4">
    <source>
        <dbReference type="EMBL" id="RID88010.1"/>
    </source>
</evidence>
<dbReference type="AlphaFoldDB" id="A0A398BJU0"/>
<dbReference type="Proteomes" id="UP000265816">
    <property type="component" value="Unassembled WGS sequence"/>
</dbReference>
<accession>A0A398BJU0</accession>
<evidence type="ECO:0000313" key="5">
    <source>
        <dbReference type="Proteomes" id="UP000265816"/>
    </source>
</evidence>
<reference evidence="4 5" key="1">
    <citation type="submission" date="2018-08" db="EMBL/GenBank/DDBJ databases">
        <title>Bacillus jemisoniae sp. nov., Bacillus chryseoplanitiae sp. nov., Bacillus resnikiae sp. nov., and Bacillus frankliniae sp. nov., isolated from Viking spacecraft and associated surfaces.</title>
        <authorList>
            <person name="Seuylemezian A."/>
            <person name="Vaishampayan P."/>
        </authorList>
    </citation>
    <scope>NUCLEOTIDE SEQUENCE [LARGE SCALE GENOMIC DNA]</scope>
    <source>
        <strain evidence="4 5">JJ-247</strain>
    </source>
</reference>
<dbReference type="InterPro" id="IPR027417">
    <property type="entry name" value="P-loop_NTPase"/>
</dbReference>
<dbReference type="PANTHER" id="PTHR43384:SF4">
    <property type="entry name" value="CELLULOSE BIOSYNTHESIS PROTEIN BCSQ-RELATED"/>
    <property type="match status" value="1"/>
</dbReference>
<dbReference type="GO" id="GO:0051782">
    <property type="term" value="P:negative regulation of cell division"/>
    <property type="evidence" value="ECO:0007669"/>
    <property type="project" value="TreeGrafter"/>
</dbReference>
<dbReference type="SUPFAM" id="SSF52540">
    <property type="entry name" value="P-loop containing nucleoside triphosphate hydrolases"/>
    <property type="match status" value="1"/>
</dbReference>
<evidence type="ECO:0000256" key="1">
    <source>
        <dbReference type="ARBA" id="ARBA00022741"/>
    </source>
</evidence>
<dbReference type="OrthoDB" id="9816297at2"/>
<dbReference type="GO" id="GO:0005524">
    <property type="term" value="F:ATP binding"/>
    <property type="evidence" value="ECO:0007669"/>
    <property type="project" value="UniProtKB-KW"/>
</dbReference>
<dbReference type="InterPro" id="IPR033875">
    <property type="entry name" value="FlhG"/>
</dbReference>
<protein>
    <submittedName>
        <fullName evidence="4">MinD/ParA family protein</fullName>
    </submittedName>
</protein>
<sequence length="294" mass="32286">MDQAERLRSRLKEQDSLKSAKTIAVVSGKGGVGKSNFSLNFSISLAKKGHRVLLFDLDIGMGNIEILLGSSSPLSFADYLTGNASLFDLIVPSETGIDYISGGTGFSRIISMDSASASRFVGDLGKVLDGYDFAIFDMGAGMSEQYLAIILAVNEIIAITAPEPTAMMDAYAAIKYIHHSNSEMLFHLVVNRVRSQREGEETLGRIEQVLLRFLGKQPVKLGMLPDDPLVPQAVKRQVPFSVLYPKAPASRALKLMVSRYETSSNNYEDRKETGGFASRLKRFLFEREGSAWTK</sequence>
<dbReference type="PIRSF" id="PIRSF003092">
    <property type="entry name" value="MinD"/>
    <property type="match status" value="1"/>
</dbReference>
<keyword evidence="1" id="KW-0547">Nucleotide-binding</keyword>
<feature type="domain" description="CobQ/CobB/MinD/ParA nucleotide binding" evidence="3">
    <location>
        <begin position="23"/>
        <end position="239"/>
    </location>
</feature>
<dbReference type="InterPro" id="IPR002586">
    <property type="entry name" value="CobQ/CobB/MinD/ParA_Nub-bd_dom"/>
</dbReference>
<dbReference type="Gene3D" id="3.40.50.300">
    <property type="entry name" value="P-loop containing nucleotide triphosphate hydrolases"/>
    <property type="match status" value="1"/>
</dbReference>
<evidence type="ECO:0000256" key="2">
    <source>
        <dbReference type="ARBA" id="ARBA00022840"/>
    </source>
</evidence>
<keyword evidence="5" id="KW-1185">Reference proteome</keyword>
<dbReference type="GO" id="GO:0009898">
    <property type="term" value="C:cytoplasmic side of plasma membrane"/>
    <property type="evidence" value="ECO:0007669"/>
    <property type="project" value="TreeGrafter"/>
</dbReference>
<dbReference type="EMBL" id="QWVT01000008">
    <property type="protein sequence ID" value="RID88010.1"/>
    <property type="molecule type" value="Genomic_DNA"/>
</dbReference>
<comment type="caution">
    <text evidence="4">The sequence shown here is derived from an EMBL/GenBank/DDBJ whole genome shotgun (WGS) entry which is preliminary data.</text>
</comment>
<proteinExistence type="predicted"/>
<dbReference type="InterPro" id="IPR025501">
    <property type="entry name" value="MinD_FleN"/>
</dbReference>
<dbReference type="GO" id="GO:0016887">
    <property type="term" value="F:ATP hydrolysis activity"/>
    <property type="evidence" value="ECO:0007669"/>
    <property type="project" value="TreeGrafter"/>
</dbReference>
<dbReference type="PANTHER" id="PTHR43384">
    <property type="entry name" value="SEPTUM SITE-DETERMINING PROTEIN MIND HOMOLOG, CHLOROPLASTIC-RELATED"/>
    <property type="match status" value="1"/>
</dbReference>
<dbReference type="Pfam" id="PF01656">
    <property type="entry name" value="CbiA"/>
    <property type="match status" value="1"/>
</dbReference>
<dbReference type="InterPro" id="IPR050625">
    <property type="entry name" value="ParA/MinD_ATPase"/>
</dbReference>
<dbReference type="CDD" id="cd02038">
    <property type="entry name" value="FlhG-like"/>
    <property type="match status" value="1"/>
</dbReference>
<name>A0A398BJU0_9BACI</name>